<name>D6ANG7_STRFL</name>
<gene>
    <name evidence="1" type="ORF">SSGG_02941</name>
</gene>
<dbReference type="AlphaFoldDB" id="D6ANG7"/>
<organism evidence="1 2">
    <name type="scientific">Streptomyces filamentosus NRRL 15998</name>
    <dbReference type="NCBI Taxonomy" id="457431"/>
    <lineage>
        <taxon>Bacteria</taxon>
        <taxon>Bacillati</taxon>
        <taxon>Actinomycetota</taxon>
        <taxon>Actinomycetes</taxon>
        <taxon>Kitasatosporales</taxon>
        <taxon>Streptomycetaceae</taxon>
        <taxon>Streptomyces</taxon>
    </lineage>
</organism>
<protein>
    <submittedName>
        <fullName evidence="1">Predicted protein</fullName>
    </submittedName>
</protein>
<proteinExistence type="predicted"/>
<dbReference type="Proteomes" id="UP000003986">
    <property type="component" value="Unassembled WGS sequence"/>
</dbReference>
<dbReference type="EMBL" id="DS999644">
    <property type="protein sequence ID" value="EFE75574.2"/>
    <property type="molecule type" value="Genomic_DNA"/>
</dbReference>
<sequence>MALSTATVLAPTAGEFDATAYAELLPRVTVEPHTQTP</sequence>
<evidence type="ECO:0000313" key="1">
    <source>
        <dbReference type="EMBL" id="EFE75574.2"/>
    </source>
</evidence>
<reference evidence="2" key="1">
    <citation type="submission" date="2008-10" db="EMBL/GenBank/DDBJ databases">
        <authorList>
            <person name="Molnar K."/>
        </authorList>
    </citation>
    <scope>NUCLEOTIDE SEQUENCE [LARGE SCALE GENOMIC DNA]</scope>
    <source>
        <strain evidence="2">NRRL 15998</strain>
    </source>
</reference>
<accession>D6ANG7</accession>
<evidence type="ECO:0000313" key="2">
    <source>
        <dbReference type="Proteomes" id="UP000003986"/>
    </source>
</evidence>
<reference evidence="2" key="2">
    <citation type="submission" date="2008-12" db="EMBL/GenBank/DDBJ databases">
        <title>Annotation of Streptomyces roseosporus strain NRRL 15998.</title>
        <authorList>
            <consortium name="The Broad Institute Genome Sequencing Platform"/>
            <consortium name="Broad Institute Microbial Sequencing Center"/>
            <person name="Fischbach M."/>
            <person name="Ward D."/>
            <person name="Young S."/>
            <person name="Kodira C.D."/>
            <person name="Zeng Q."/>
            <person name="Koehrsen M."/>
            <person name="Godfrey P."/>
            <person name="Alvarado L."/>
            <person name="Berlin A.M."/>
            <person name="Borenstein D."/>
            <person name="Chen Z."/>
            <person name="Engels R."/>
            <person name="Freedman E."/>
            <person name="Gellesch M."/>
            <person name="Goldberg J."/>
            <person name="Griggs A."/>
            <person name="Gujja S."/>
            <person name="Heiman D.I."/>
            <person name="Hepburn T.A."/>
            <person name="Howarth C."/>
            <person name="Jen D."/>
            <person name="Larson L."/>
            <person name="Lewis B."/>
            <person name="Mehta T."/>
            <person name="Park D."/>
            <person name="Pearson M."/>
            <person name="Roberts A."/>
            <person name="Saif S."/>
            <person name="Shea T.D."/>
            <person name="Shenoy N."/>
            <person name="Sisk P."/>
            <person name="Stolte C."/>
            <person name="Sykes S.N."/>
            <person name="Walk T."/>
            <person name="White J."/>
            <person name="Yandava C."/>
            <person name="Straight P."/>
            <person name="Clardy J."/>
            <person name="Hung D."/>
            <person name="Kolter R."/>
            <person name="Mekalanos J."/>
            <person name="Walker S."/>
            <person name="Walsh C.T."/>
            <person name="Wieland B.L.C."/>
            <person name="Ilzarbe M."/>
            <person name="Galagan J."/>
            <person name="Nusbaum C."/>
            <person name="Birren B."/>
        </authorList>
    </citation>
    <scope>NUCLEOTIDE SEQUENCE [LARGE SCALE GENOMIC DNA]</scope>
    <source>
        <strain evidence="2">NRRL 15998</strain>
    </source>
</reference>